<proteinExistence type="predicted"/>
<accession>A0ABV4F076</accession>
<name>A0ABV4F076_BRAEL</name>
<protein>
    <submittedName>
        <fullName evidence="1">Uncharacterized protein</fullName>
    </submittedName>
</protein>
<sequence length="63" mass="6812">MAREYVSPTGSPDITKAVQEALREKGFGTITSEGYGVVHAQQSAGIVSQSFRIRIETAEPDDK</sequence>
<gene>
    <name evidence="1" type="ORF">ABIF29_003570</name>
</gene>
<dbReference type="Proteomes" id="UP001565471">
    <property type="component" value="Unassembled WGS sequence"/>
</dbReference>
<comment type="caution">
    <text evidence="1">The sequence shown here is derived from an EMBL/GenBank/DDBJ whole genome shotgun (WGS) entry which is preliminary data.</text>
</comment>
<dbReference type="EMBL" id="JBGBZA010000002">
    <property type="protein sequence ID" value="MEY9316771.1"/>
    <property type="molecule type" value="Genomic_DNA"/>
</dbReference>
<evidence type="ECO:0000313" key="1">
    <source>
        <dbReference type="EMBL" id="MEY9316771.1"/>
    </source>
</evidence>
<keyword evidence="2" id="KW-1185">Reference proteome</keyword>
<dbReference type="RefSeq" id="WP_253623402.1">
    <property type="nucleotide sequence ID" value="NZ_CP126004.1"/>
</dbReference>
<organism evidence="1 2">
    <name type="scientific">Bradyrhizobium elkanii</name>
    <dbReference type="NCBI Taxonomy" id="29448"/>
    <lineage>
        <taxon>Bacteria</taxon>
        <taxon>Pseudomonadati</taxon>
        <taxon>Pseudomonadota</taxon>
        <taxon>Alphaproteobacteria</taxon>
        <taxon>Hyphomicrobiales</taxon>
        <taxon>Nitrobacteraceae</taxon>
        <taxon>Bradyrhizobium</taxon>
    </lineage>
</organism>
<evidence type="ECO:0000313" key="2">
    <source>
        <dbReference type="Proteomes" id="UP001565471"/>
    </source>
</evidence>
<reference evidence="1 2" key="1">
    <citation type="submission" date="2024-07" db="EMBL/GenBank/DDBJ databases">
        <title>Genomic Encyclopedia of Type Strains, Phase V (KMG-V): Genome sequencing to study the core and pangenomes of soil and plant-associated prokaryotes.</title>
        <authorList>
            <person name="Whitman W."/>
        </authorList>
    </citation>
    <scope>NUCLEOTIDE SEQUENCE [LARGE SCALE GENOMIC DNA]</scope>
    <source>
        <strain evidence="1 2">USDA 415</strain>
    </source>
</reference>